<protein>
    <submittedName>
        <fullName evidence="1">WD repeat-containing protein 61</fullName>
    </submittedName>
</protein>
<evidence type="ECO:0000313" key="2">
    <source>
        <dbReference type="Proteomes" id="UP001145114"/>
    </source>
</evidence>
<evidence type="ECO:0000313" key="1">
    <source>
        <dbReference type="EMBL" id="KAJ1675245.1"/>
    </source>
</evidence>
<accession>A0ACC1HF52</accession>
<sequence>MDGFRVITGSNDETIKIWDASSGEMTAQLADSTYAITSLDVSVDETMLLSTSMDNAINVWSLESSTLIKKIPAGAINAWTARFTKDGKKVVSGTDKGTIKLWSIESGRELETYDTTRPQFTLSVAISHDNTLLACGSDSGIVSVFNIESWRLKCTLMGEWTDGQEFAGRRAVLAAALPPTHSSAVRSLAFSPSSTLLISASDDGCIQAYDMSSGNNIMSLTGHKGPVYSVTPHPNSSLLVSGSQDKEVKLWDLKLKACVETYNTHSDSVWAVDWQPSGRPRLVSAGDDRMVQLYELLAFR</sequence>
<organism evidence="1 2">
    <name type="scientific">Spiromyces aspiralis</name>
    <dbReference type="NCBI Taxonomy" id="68401"/>
    <lineage>
        <taxon>Eukaryota</taxon>
        <taxon>Fungi</taxon>
        <taxon>Fungi incertae sedis</taxon>
        <taxon>Zoopagomycota</taxon>
        <taxon>Kickxellomycotina</taxon>
        <taxon>Kickxellomycetes</taxon>
        <taxon>Kickxellales</taxon>
        <taxon>Kickxellaceae</taxon>
        <taxon>Spiromyces</taxon>
    </lineage>
</organism>
<gene>
    <name evidence="1" type="primary">WDR61</name>
    <name evidence="1" type="ORF">EV182_001643</name>
</gene>
<name>A0ACC1HF52_9FUNG</name>
<dbReference type="EMBL" id="JAMZIH010005402">
    <property type="protein sequence ID" value="KAJ1675245.1"/>
    <property type="molecule type" value="Genomic_DNA"/>
</dbReference>
<reference evidence="1" key="1">
    <citation type="submission" date="2022-06" db="EMBL/GenBank/DDBJ databases">
        <title>Phylogenomic reconstructions and comparative analyses of Kickxellomycotina fungi.</title>
        <authorList>
            <person name="Reynolds N.K."/>
            <person name="Stajich J.E."/>
            <person name="Barry K."/>
            <person name="Grigoriev I.V."/>
            <person name="Crous P."/>
            <person name="Smith M.E."/>
        </authorList>
    </citation>
    <scope>NUCLEOTIDE SEQUENCE</scope>
    <source>
        <strain evidence="1">RSA 2271</strain>
    </source>
</reference>
<proteinExistence type="predicted"/>
<keyword evidence="2" id="KW-1185">Reference proteome</keyword>
<comment type="caution">
    <text evidence="1">The sequence shown here is derived from an EMBL/GenBank/DDBJ whole genome shotgun (WGS) entry which is preliminary data.</text>
</comment>
<dbReference type="Proteomes" id="UP001145114">
    <property type="component" value="Unassembled WGS sequence"/>
</dbReference>